<evidence type="ECO:0000256" key="1">
    <source>
        <dbReference type="ARBA" id="ARBA00008563"/>
    </source>
</evidence>
<dbReference type="InterPro" id="IPR001787">
    <property type="entry name" value="Ribosomal_bL21"/>
</dbReference>
<evidence type="ECO:0000256" key="3">
    <source>
        <dbReference type="ARBA" id="ARBA00022884"/>
    </source>
</evidence>
<dbReference type="InterPro" id="IPR018258">
    <property type="entry name" value="Ribosomal_bL21_CS"/>
</dbReference>
<evidence type="ECO:0000256" key="4">
    <source>
        <dbReference type="ARBA" id="ARBA00022980"/>
    </source>
</evidence>
<keyword evidence="3" id="KW-0694">RNA-binding</keyword>
<organism evidence="6">
    <name type="scientific">marine metagenome</name>
    <dbReference type="NCBI Taxonomy" id="408172"/>
    <lineage>
        <taxon>unclassified sequences</taxon>
        <taxon>metagenomes</taxon>
        <taxon>ecological metagenomes</taxon>
    </lineage>
</organism>
<accession>A0A382B8A6</accession>
<dbReference type="AlphaFoldDB" id="A0A382B8A6"/>
<dbReference type="GO" id="GO:0003735">
    <property type="term" value="F:structural constituent of ribosome"/>
    <property type="evidence" value="ECO:0007669"/>
    <property type="project" value="InterPro"/>
</dbReference>
<proteinExistence type="inferred from homology"/>
<dbReference type="GO" id="GO:0005737">
    <property type="term" value="C:cytoplasm"/>
    <property type="evidence" value="ECO:0007669"/>
    <property type="project" value="UniProtKB-ARBA"/>
</dbReference>
<evidence type="ECO:0000256" key="5">
    <source>
        <dbReference type="ARBA" id="ARBA00023274"/>
    </source>
</evidence>
<evidence type="ECO:0000313" key="6">
    <source>
        <dbReference type="EMBL" id="SVB09864.1"/>
    </source>
</evidence>
<comment type="similarity">
    <text evidence="1">Belongs to the bacterial ribosomal protein bL21 family.</text>
</comment>
<dbReference type="PANTHER" id="PTHR21349">
    <property type="entry name" value="50S RIBOSOMAL PROTEIN L21"/>
    <property type="match status" value="1"/>
</dbReference>
<dbReference type="HAMAP" id="MF_01363">
    <property type="entry name" value="Ribosomal_bL21"/>
    <property type="match status" value="1"/>
</dbReference>
<evidence type="ECO:0008006" key="7">
    <source>
        <dbReference type="Google" id="ProtNLM"/>
    </source>
</evidence>
<dbReference type="GO" id="GO:0005840">
    <property type="term" value="C:ribosome"/>
    <property type="evidence" value="ECO:0007669"/>
    <property type="project" value="UniProtKB-KW"/>
</dbReference>
<protein>
    <recommendedName>
        <fullName evidence="7">50S ribosomal protein L21</fullName>
    </recommendedName>
</protein>
<keyword evidence="4" id="KW-0689">Ribosomal protein</keyword>
<dbReference type="GO" id="GO:1990904">
    <property type="term" value="C:ribonucleoprotein complex"/>
    <property type="evidence" value="ECO:0007669"/>
    <property type="project" value="UniProtKB-KW"/>
</dbReference>
<dbReference type="EMBL" id="UINC01028600">
    <property type="protein sequence ID" value="SVB09864.1"/>
    <property type="molecule type" value="Genomic_DNA"/>
</dbReference>
<evidence type="ECO:0000256" key="2">
    <source>
        <dbReference type="ARBA" id="ARBA00022730"/>
    </source>
</evidence>
<dbReference type="InterPro" id="IPR028909">
    <property type="entry name" value="bL21-like"/>
</dbReference>
<dbReference type="GO" id="GO:0006412">
    <property type="term" value="P:translation"/>
    <property type="evidence" value="ECO:0007669"/>
    <property type="project" value="InterPro"/>
</dbReference>
<dbReference type="PROSITE" id="PS01169">
    <property type="entry name" value="RIBOSOMAL_L21"/>
    <property type="match status" value="1"/>
</dbReference>
<name>A0A382B8A6_9ZZZZ</name>
<reference evidence="6" key="1">
    <citation type="submission" date="2018-05" db="EMBL/GenBank/DDBJ databases">
        <authorList>
            <person name="Lanie J.A."/>
            <person name="Ng W.-L."/>
            <person name="Kazmierczak K.M."/>
            <person name="Andrzejewski T.M."/>
            <person name="Davidsen T.M."/>
            <person name="Wayne K.J."/>
            <person name="Tettelin H."/>
            <person name="Glass J.I."/>
            <person name="Rusch D."/>
            <person name="Podicherti R."/>
            <person name="Tsui H.-C.T."/>
            <person name="Winkler M.E."/>
        </authorList>
    </citation>
    <scope>NUCLEOTIDE SEQUENCE</scope>
</reference>
<dbReference type="PANTHER" id="PTHR21349:SF0">
    <property type="entry name" value="LARGE RIBOSOMAL SUBUNIT PROTEIN BL21M"/>
    <property type="match status" value="1"/>
</dbReference>
<dbReference type="InterPro" id="IPR036164">
    <property type="entry name" value="bL21-like_sf"/>
</dbReference>
<dbReference type="NCBIfam" id="TIGR00061">
    <property type="entry name" value="L21"/>
    <property type="match status" value="1"/>
</dbReference>
<dbReference type="GO" id="GO:0019843">
    <property type="term" value="F:rRNA binding"/>
    <property type="evidence" value="ECO:0007669"/>
    <property type="project" value="UniProtKB-KW"/>
</dbReference>
<gene>
    <name evidence="6" type="ORF">METZ01_LOCUS162718</name>
</gene>
<sequence length="105" mass="11808">MTMYAVVATGGKQYRVSVGASFRVEKLSHNIGDVVEIPRVLLLANEGEVQTGNPLVEGATVKAEILGHGRDKKIRVFKMKRRKKYRRTQGHRQAFTELRVTEISV</sequence>
<keyword evidence="2" id="KW-0699">rRNA-binding</keyword>
<dbReference type="SUPFAM" id="SSF141091">
    <property type="entry name" value="L21p-like"/>
    <property type="match status" value="1"/>
</dbReference>
<keyword evidence="5" id="KW-0687">Ribonucleoprotein</keyword>
<dbReference type="Pfam" id="PF00829">
    <property type="entry name" value="Ribosomal_L21p"/>
    <property type="match status" value="1"/>
</dbReference>